<dbReference type="AlphaFoldDB" id="A0A1Z5K6E5"/>
<sequence>MAAAAPAANGRSTSLRSACHDALSYRSPLDLHCKDHYGTDCLQWRTLGYDVEQLADLLRNCPVSCGIHCGTVEALDVTVSIVISRVASMLNPSSIALFSVMTMKYMTSYVQSRTEGGQLILYKAEFLQEKMLDRRSLHVRKLKESFSLAASLSFEAFAINLNKDLLELLLYSGFASDGYEQALRRSGDNELLDIVISPLHDALTRYVPKETAEDRNNPWVAFWLLLVGGLLILCLLSYHRKRCYCSCSLPAKIQDEDPSVMPSHFPSPTASSLDSFCNDRVYANSSFSQSAEASSDSSSPSPSVMSQEDHFQYEDDHPLTGIVPPMILYENIDDSLDDHSTDSEAHNMFPSHRAVASPDLRAQFKSGRVKIDESMLISPNRLNHTSFQAQQSPGGLVRRTQSHFFESSDDNRSFASVEAGMLQSVQNHSGEHDRLPSRNIHRRSVSLGEYCPPSRISSSSAAKDNPKAFPPIDATLSYQASARIEPRELFETPETPERKRKTLPAAACNSEPKSTNVWSGMHKISRTRSESKYDISSPSITDSSRGQEKLTFRVSRYGKLGIEFHYDSFGPVIERVKDYSPLLGKVEIGDRMISIDEWDTIRATHEDVEAMIAKKAIPMRLQPSMMNVVFLRGRSKVEETTKKISLHSTAASKEHLADHEDKPAILASILRTSRYSFPIPQRNDLHAKPADQFLSEDSVITQI</sequence>
<gene>
    <name evidence="2" type="ORF">FisN_30Hh002</name>
</gene>
<accession>A0A1Z5K6E5</accession>
<dbReference type="InParanoid" id="A0A1Z5K6E5"/>
<feature type="region of interest" description="Disordered" evidence="1">
    <location>
        <begin position="288"/>
        <end position="309"/>
    </location>
</feature>
<proteinExistence type="predicted"/>
<dbReference type="Proteomes" id="UP000198406">
    <property type="component" value="Unassembled WGS sequence"/>
</dbReference>
<dbReference type="InterPro" id="IPR036034">
    <property type="entry name" value="PDZ_sf"/>
</dbReference>
<name>A0A1Z5K6E5_FISSO</name>
<dbReference type="OrthoDB" id="49641at2759"/>
<evidence type="ECO:0000313" key="2">
    <source>
        <dbReference type="EMBL" id="GAX21804.1"/>
    </source>
</evidence>
<comment type="caution">
    <text evidence="2">The sequence shown here is derived from an EMBL/GenBank/DDBJ whole genome shotgun (WGS) entry which is preliminary data.</text>
</comment>
<evidence type="ECO:0008006" key="4">
    <source>
        <dbReference type="Google" id="ProtNLM"/>
    </source>
</evidence>
<reference evidence="2 3" key="1">
    <citation type="journal article" date="2015" name="Plant Cell">
        <title>Oil accumulation by the oleaginous diatom Fistulifera solaris as revealed by the genome and transcriptome.</title>
        <authorList>
            <person name="Tanaka T."/>
            <person name="Maeda Y."/>
            <person name="Veluchamy A."/>
            <person name="Tanaka M."/>
            <person name="Abida H."/>
            <person name="Marechal E."/>
            <person name="Bowler C."/>
            <person name="Muto M."/>
            <person name="Sunaga Y."/>
            <person name="Tanaka M."/>
            <person name="Yoshino T."/>
            <person name="Taniguchi T."/>
            <person name="Fukuda Y."/>
            <person name="Nemoto M."/>
            <person name="Matsumoto M."/>
            <person name="Wong P.S."/>
            <person name="Aburatani S."/>
            <person name="Fujibuchi W."/>
        </authorList>
    </citation>
    <scope>NUCLEOTIDE SEQUENCE [LARGE SCALE GENOMIC DNA]</scope>
    <source>
        <strain evidence="2 3">JPCC DA0580</strain>
    </source>
</reference>
<dbReference type="EMBL" id="BDSP01000173">
    <property type="protein sequence ID" value="GAX21804.1"/>
    <property type="molecule type" value="Genomic_DNA"/>
</dbReference>
<protein>
    <recommendedName>
        <fullName evidence="4">PDZ domain-containing protein</fullName>
    </recommendedName>
</protein>
<evidence type="ECO:0000313" key="3">
    <source>
        <dbReference type="Proteomes" id="UP000198406"/>
    </source>
</evidence>
<feature type="compositionally biased region" description="Low complexity" evidence="1">
    <location>
        <begin position="288"/>
        <end position="306"/>
    </location>
</feature>
<dbReference type="SUPFAM" id="SSF50156">
    <property type="entry name" value="PDZ domain-like"/>
    <property type="match status" value="1"/>
</dbReference>
<feature type="region of interest" description="Disordered" evidence="1">
    <location>
        <begin position="486"/>
        <end position="518"/>
    </location>
</feature>
<evidence type="ECO:0000256" key="1">
    <source>
        <dbReference type="SAM" id="MobiDB-lite"/>
    </source>
</evidence>
<feature type="region of interest" description="Disordered" evidence="1">
    <location>
        <begin position="451"/>
        <end position="472"/>
    </location>
</feature>
<organism evidence="2 3">
    <name type="scientific">Fistulifera solaris</name>
    <name type="common">Oleaginous diatom</name>
    <dbReference type="NCBI Taxonomy" id="1519565"/>
    <lineage>
        <taxon>Eukaryota</taxon>
        <taxon>Sar</taxon>
        <taxon>Stramenopiles</taxon>
        <taxon>Ochrophyta</taxon>
        <taxon>Bacillariophyta</taxon>
        <taxon>Bacillariophyceae</taxon>
        <taxon>Bacillariophycidae</taxon>
        <taxon>Naviculales</taxon>
        <taxon>Naviculaceae</taxon>
        <taxon>Fistulifera</taxon>
    </lineage>
</organism>
<keyword evidence="3" id="KW-1185">Reference proteome</keyword>